<protein>
    <recommendedName>
        <fullName evidence="3">histidine kinase</fullName>
        <ecNumber evidence="3">2.7.13.3</ecNumber>
    </recommendedName>
</protein>
<feature type="domain" description="Histidine kinase" evidence="15">
    <location>
        <begin position="216"/>
        <end position="419"/>
    </location>
</feature>
<dbReference type="EMBL" id="BORB01000011">
    <property type="protein sequence ID" value="GIN57268.1"/>
    <property type="molecule type" value="Genomic_DNA"/>
</dbReference>
<gene>
    <name evidence="17" type="ORF">J8TS2_15870</name>
</gene>
<organism evidence="17 18">
    <name type="scientific">Lederbergia ruris</name>
    <dbReference type="NCBI Taxonomy" id="217495"/>
    <lineage>
        <taxon>Bacteria</taxon>
        <taxon>Bacillati</taxon>
        <taxon>Bacillota</taxon>
        <taxon>Bacilli</taxon>
        <taxon>Bacillales</taxon>
        <taxon>Bacillaceae</taxon>
        <taxon>Lederbergia</taxon>
    </lineage>
</organism>
<keyword evidence="5" id="KW-0597">Phosphoprotein</keyword>
<evidence type="ECO:0000256" key="3">
    <source>
        <dbReference type="ARBA" id="ARBA00012438"/>
    </source>
</evidence>
<evidence type="ECO:0000256" key="1">
    <source>
        <dbReference type="ARBA" id="ARBA00000085"/>
    </source>
</evidence>
<comment type="subcellular location">
    <subcellularLocation>
        <location evidence="2">Cell membrane</location>
        <topology evidence="2">Multi-pass membrane protein</topology>
    </subcellularLocation>
</comment>
<comment type="caution">
    <text evidence="17">The sequence shown here is derived from an EMBL/GenBank/DDBJ whole genome shotgun (WGS) entry which is preliminary data.</text>
</comment>
<keyword evidence="11 14" id="KW-1133">Transmembrane helix</keyword>
<dbReference type="Pfam" id="PF02518">
    <property type="entry name" value="HATPase_c"/>
    <property type="match status" value="1"/>
</dbReference>
<keyword evidence="6" id="KW-0808">Transferase</keyword>
<feature type="transmembrane region" description="Helical" evidence="14">
    <location>
        <begin position="125"/>
        <end position="146"/>
    </location>
</feature>
<keyword evidence="12" id="KW-0902">Two-component regulatory system</keyword>
<dbReference type="GO" id="GO:0016301">
    <property type="term" value="F:kinase activity"/>
    <property type="evidence" value="ECO:0007669"/>
    <property type="project" value="UniProtKB-KW"/>
</dbReference>
<proteinExistence type="predicted"/>
<dbReference type="PANTHER" id="PTHR45528">
    <property type="entry name" value="SENSOR HISTIDINE KINASE CPXA"/>
    <property type="match status" value="1"/>
</dbReference>
<dbReference type="EC" id="2.7.13.3" evidence="3"/>
<dbReference type="PANTHER" id="PTHR45528:SF1">
    <property type="entry name" value="SENSOR HISTIDINE KINASE CPXA"/>
    <property type="match status" value="1"/>
</dbReference>
<evidence type="ECO:0000259" key="16">
    <source>
        <dbReference type="PROSITE" id="PS50885"/>
    </source>
</evidence>
<dbReference type="Pfam" id="PF00512">
    <property type="entry name" value="HisKA"/>
    <property type="match status" value="1"/>
</dbReference>
<reference evidence="17 18" key="1">
    <citation type="submission" date="2021-03" db="EMBL/GenBank/DDBJ databases">
        <title>Antimicrobial resistance genes in bacteria isolated from Japanese honey, and their potential for conferring macrolide and lincosamide resistance in the American foulbrood pathogen Paenibacillus larvae.</title>
        <authorList>
            <person name="Okamoto M."/>
            <person name="Kumagai M."/>
            <person name="Kanamori H."/>
            <person name="Takamatsu D."/>
        </authorList>
    </citation>
    <scope>NUCLEOTIDE SEQUENCE [LARGE SCALE GENOMIC DNA]</scope>
    <source>
        <strain evidence="17 18">J8TS2</strain>
    </source>
</reference>
<evidence type="ECO:0000256" key="14">
    <source>
        <dbReference type="SAM" id="Phobius"/>
    </source>
</evidence>
<dbReference type="InterPro" id="IPR003594">
    <property type="entry name" value="HATPase_dom"/>
</dbReference>
<evidence type="ECO:0000256" key="4">
    <source>
        <dbReference type="ARBA" id="ARBA00022475"/>
    </source>
</evidence>
<keyword evidence="13 14" id="KW-0472">Membrane</keyword>
<keyword evidence="4" id="KW-1003">Cell membrane</keyword>
<dbReference type="SUPFAM" id="SSF158472">
    <property type="entry name" value="HAMP domain-like"/>
    <property type="match status" value="1"/>
</dbReference>
<keyword evidence="18" id="KW-1185">Reference proteome</keyword>
<evidence type="ECO:0000256" key="7">
    <source>
        <dbReference type="ARBA" id="ARBA00022692"/>
    </source>
</evidence>
<dbReference type="RefSeq" id="WP_212966041.1">
    <property type="nucleotide sequence ID" value="NZ_BORB01000011.1"/>
</dbReference>
<dbReference type="PRINTS" id="PR00344">
    <property type="entry name" value="BCTRLSENSOR"/>
</dbReference>
<dbReference type="SMART" id="SM00388">
    <property type="entry name" value="HisKA"/>
    <property type="match status" value="1"/>
</dbReference>
<dbReference type="SMART" id="SM00387">
    <property type="entry name" value="HATPase_c"/>
    <property type="match status" value="1"/>
</dbReference>
<dbReference type="InterPro" id="IPR036097">
    <property type="entry name" value="HisK_dim/P_sf"/>
</dbReference>
<dbReference type="Gene3D" id="3.30.565.10">
    <property type="entry name" value="Histidine kinase-like ATPase, C-terminal domain"/>
    <property type="match status" value="1"/>
</dbReference>
<dbReference type="InterPro" id="IPR050398">
    <property type="entry name" value="HssS/ArlS-like"/>
</dbReference>
<sequence>MKVKRLIVLNLLVFSVGMMLSVMIIHNKNSSEVDLVAMNELVKTIEKNWGKEESFNKLDFKQSFSVVDPSGKLVYQTSGSHYINLYESIKHRETIIDIWQNNEMVGKLIIPNKDHEILQQIKKELIIAISLIFSFLMVTSIIYIVYIDRTLLKPFQHLKDFAANVARGNLDIPLNMTQNNYFGAFTESFDLMREELSLARQREYESNRSKKELVATLSHDIKTPIASIKAVSELLLIQAKDEKVTKQVNTIYSKAEQIDLLVTDMFHATLEELQQLKLTVTEESSEILIDMIENVNYDQQIIHDPIPECMILMDPVRMQQVIDNIISNSYKYAGTRITVHSQINQGYLELHILDFGPGISAEELPLLFNKYYRGKNVKGENGSGLGLFISKYFMENMKGEISCSNRNDGFTVVLKIKLA</sequence>
<keyword evidence="9 17" id="KW-0418">Kinase</keyword>
<evidence type="ECO:0000256" key="10">
    <source>
        <dbReference type="ARBA" id="ARBA00022840"/>
    </source>
</evidence>
<keyword evidence="8" id="KW-0547">Nucleotide-binding</keyword>
<dbReference type="InterPro" id="IPR003661">
    <property type="entry name" value="HisK_dim/P_dom"/>
</dbReference>
<evidence type="ECO:0000259" key="15">
    <source>
        <dbReference type="PROSITE" id="PS50109"/>
    </source>
</evidence>
<evidence type="ECO:0000256" key="9">
    <source>
        <dbReference type="ARBA" id="ARBA00022777"/>
    </source>
</evidence>
<evidence type="ECO:0000256" key="5">
    <source>
        <dbReference type="ARBA" id="ARBA00022553"/>
    </source>
</evidence>
<dbReference type="InterPro" id="IPR003660">
    <property type="entry name" value="HAMP_dom"/>
</dbReference>
<dbReference type="InterPro" id="IPR036890">
    <property type="entry name" value="HATPase_C_sf"/>
</dbReference>
<dbReference type="Proteomes" id="UP000679950">
    <property type="component" value="Unassembled WGS sequence"/>
</dbReference>
<dbReference type="CDD" id="cd06225">
    <property type="entry name" value="HAMP"/>
    <property type="match status" value="1"/>
</dbReference>
<dbReference type="CDD" id="cd00075">
    <property type="entry name" value="HATPase"/>
    <property type="match status" value="1"/>
</dbReference>
<keyword evidence="7 14" id="KW-0812">Transmembrane</keyword>
<comment type="catalytic activity">
    <reaction evidence="1">
        <text>ATP + protein L-histidine = ADP + protein N-phospho-L-histidine.</text>
        <dbReference type="EC" id="2.7.13.3"/>
    </reaction>
</comment>
<dbReference type="InterPro" id="IPR004358">
    <property type="entry name" value="Sig_transdc_His_kin-like_C"/>
</dbReference>
<dbReference type="Gene3D" id="1.10.287.130">
    <property type="match status" value="1"/>
</dbReference>
<evidence type="ECO:0000256" key="12">
    <source>
        <dbReference type="ARBA" id="ARBA00023012"/>
    </source>
</evidence>
<dbReference type="PROSITE" id="PS50109">
    <property type="entry name" value="HIS_KIN"/>
    <property type="match status" value="1"/>
</dbReference>
<feature type="domain" description="HAMP" evidence="16">
    <location>
        <begin position="149"/>
        <end position="201"/>
    </location>
</feature>
<evidence type="ECO:0000313" key="17">
    <source>
        <dbReference type="EMBL" id="GIN57268.1"/>
    </source>
</evidence>
<dbReference type="Gene3D" id="6.10.340.10">
    <property type="match status" value="1"/>
</dbReference>
<evidence type="ECO:0000256" key="6">
    <source>
        <dbReference type="ARBA" id="ARBA00022679"/>
    </source>
</evidence>
<evidence type="ECO:0000256" key="8">
    <source>
        <dbReference type="ARBA" id="ARBA00022741"/>
    </source>
</evidence>
<name>A0ABQ4KIV2_9BACI</name>
<dbReference type="SUPFAM" id="SSF55874">
    <property type="entry name" value="ATPase domain of HSP90 chaperone/DNA topoisomerase II/histidine kinase"/>
    <property type="match status" value="1"/>
</dbReference>
<evidence type="ECO:0000256" key="13">
    <source>
        <dbReference type="ARBA" id="ARBA00023136"/>
    </source>
</evidence>
<dbReference type="CDD" id="cd00082">
    <property type="entry name" value="HisKA"/>
    <property type="match status" value="1"/>
</dbReference>
<evidence type="ECO:0000313" key="18">
    <source>
        <dbReference type="Proteomes" id="UP000679950"/>
    </source>
</evidence>
<dbReference type="PROSITE" id="PS50885">
    <property type="entry name" value="HAMP"/>
    <property type="match status" value="1"/>
</dbReference>
<keyword evidence="10" id="KW-0067">ATP-binding</keyword>
<feature type="transmembrane region" description="Helical" evidence="14">
    <location>
        <begin position="6"/>
        <end position="25"/>
    </location>
</feature>
<evidence type="ECO:0000256" key="11">
    <source>
        <dbReference type="ARBA" id="ARBA00022989"/>
    </source>
</evidence>
<dbReference type="SUPFAM" id="SSF47384">
    <property type="entry name" value="Homodimeric domain of signal transducing histidine kinase"/>
    <property type="match status" value="1"/>
</dbReference>
<accession>A0ABQ4KIV2</accession>
<evidence type="ECO:0000256" key="2">
    <source>
        <dbReference type="ARBA" id="ARBA00004651"/>
    </source>
</evidence>
<dbReference type="InterPro" id="IPR005467">
    <property type="entry name" value="His_kinase_dom"/>
</dbReference>